<accession>A0A4Y7RCF2</accession>
<proteinExistence type="predicted"/>
<dbReference type="RefSeq" id="WP_190238869.1">
    <property type="nucleotide sequence ID" value="NZ_QFGA01000001.1"/>
</dbReference>
<reference evidence="1 2" key="1">
    <citation type="journal article" date="2018" name="Environ. Microbiol.">
        <title>Novel energy conservation strategies and behaviour of Pelotomaculum schinkii driving syntrophic propionate catabolism.</title>
        <authorList>
            <person name="Hidalgo-Ahumada C.A.P."/>
            <person name="Nobu M.K."/>
            <person name="Narihiro T."/>
            <person name="Tamaki H."/>
            <person name="Liu W.T."/>
            <person name="Kamagata Y."/>
            <person name="Stams A.J.M."/>
            <person name="Imachi H."/>
            <person name="Sousa D.Z."/>
        </authorList>
    </citation>
    <scope>NUCLEOTIDE SEQUENCE [LARGE SCALE GENOMIC DNA]</scope>
    <source>
        <strain evidence="1 2">HH</strain>
    </source>
</reference>
<dbReference type="EMBL" id="QFGA01000001">
    <property type="protein sequence ID" value="TEB06698.1"/>
    <property type="molecule type" value="Genomic_DNA"/>
</dbReference>
<sequence>MAMRAGTNNVCEHIGTGESFRVKLYVQKGGVFLCGKPKEIRRLLQTYASRYRTVKELITHNLN</sequence>
<dbReference type="Proteomes" id="UP000298324">
    <property type="component" value="Unassembled WGS sequence"/>
</dbReference>
<dbReference type="InterPro" id="IPR025177">
    <property type="entry name" value="MciZ"/>
</dbReference>
<dbReference type="Pfam" id="PF13072">
    <property type="entry name" value="MciZ"/>
    <property type="match status" value="1"/>
</dbReference>
<gene>
    <name evidence="1" type="ORF">Psch_00230</name>
</gene>
<evidence type="ECO:0000313" key="1">
    <source>
        <dbReference type="EMBL" id="TEB06698.1"/>
    </source>
</evidence>
<protein>
    <submittedName>
        <fullName evidence="1">Uncharacterized protein</fullName>
    </submittedName>
</protein>
<comment type="caution">
    <text evidence="1">The sequence shown here is derived from an EMBL/GenBank/DDBJ whole genome shotgun (WGS) entry which is preliminary data.</text>
</comment>
<organism evidence="1 2">
    <name type="scientific">Pelotomaculum schinkii</name>
    <dbReference type="NCBI Taxonomy" id="78350"/>
    <lineage>
        <taxon>Bacteria</taxon>
        <taxon>Bacillati</taxon>
        <taxon>Bacillota</taxon>
        <taxon>Clostridia</taxon>
        <taxon>Eubacteriales</taxon>
        <taxon>Desulfotomaculaceae</taxon>
        <taxon>Pelotomaculum</taxon>
    </lineage>
</organism>
<dbReference type="AlphaFoldDB" id="A0A4Y7RCF2"/>
<name>A0A4Y7RCF2_9FIRM</name>
<evidence type="ECO:0000313" key="2">
    <source>
        <dbReference type="Proteomes" id="UP000298324"/>
    </source>
</evidence>
<keyword evidence="2" id="KW-1185">Reference proteome</keyword>